<evidence type="ECO:0000313" key="2">
    <source>
        <dbReference type="Proteomes" id="UP000886520"/>
    </source>
</evidence>
<protein>
    <submittedName>
        <fullName evidence="1">Uncharacterized protein</fullName>
    </submittedName>
</protein>
<keyword evidence="2" id="KW-1185">Reference proteome</keyword>
<evidence type="ECO:0000313" key="1">
    <source>
        <dbReference type="EMBL" id="KAI5062925.1"/>
    </source>
</evidence>
<sequence length="206" mass="23294">MDASIFASVKSLDMEALNVEVDALLKSLDGLHIDNSIKQADSLLAPAHEQLMQAPRYASNPATQEGSAAEAAARVDDQAPWVESLLQEMQRSPSVDDARQRVASALQAFQQHVQLQFAHSSESWKAQAQHQADQNQLLKRAVLIQHKRHLQRDYAMQQMKEVTVLLHEQVRDLETKNYKLNMHLKKSLRHADDQLSLLHPPPRDAF</sequence>
<organism evidence="1 2">
    <name type="scientific">Adiantum capillus-veneris</name>
    <name type="common">Maidenhair fern</name>
    <dbReference type="NCBI Taxonomy" id="13818"/>
    <lineage>
        <taxon>Eukaryota</taxon>
        <taxon>Viridiplantae</taxon>
        <taxon>Streptophyta</taxon>
        <taxon>Embryophyta</taxon>
        <taxon>Tracheophyta</taxon>
        <taxon>Polypodiopsida</taxon>
        <taxon>Polypodiidae</taxon>
        <taxon>Polypodiales</taxon>
        <taxon>Pteridineae</taxon>
        <taxon>Pteridaceae</taxon>
        <taxon>Vittarioideae</taxon>
        <taxon>Adiantum</taxon>
    </lineage>
</organism>
<comment type="caution">
    <text evidence="1">The sequence shown here is derived from an EMBL/GenBank/DDBJ whole genome shotgun (WGS) entry which is preliminary data.</text>
</comment>
<accession>A0A9D4U870</accession>
<name>A0A9D4U870_ADICA</name>
<dbReference type="OrthoDB" id="440455at2759"/>
<proteinExistence type="predicted"/>
<dbReference type="AlphaFoldDB" id="A0A9D4U870"/>
<dbReference type="EMBL" id="JABFUD020000021">
    <property type="protein sequence ID" value="KAI5062925.1"/>
    <property type="molecule type" value="Genomic_DNA"/>
</dbReference>
<gene>
    <name evidence="1" type="ORF">GOP47_0021472</name>
</gene>
<dbReference type="PANTHER" id="PTHR31245:SF20">
    <property type="entry name" value="F18B13.13 PROTEIN"/>
    <property type="match status" value="1"/>
</dbReference>
<dbReference type="Proteomes" id="UP000886520">
    <property type="component" value="Chromosome 21"/>
</dbReference>
<reference evidence="1" key="1">
    <citation type="submission" date="2021-01" db="EMBL/GenBank/DDBJ databases">
        <title>Adiantum capillus-veneris genome.</title>
        <authorList>
            <person name="Fang Y."/>
            <person name="Liao Q."/>
        </authorList>
    </citation>
    <scope>NUCLEOTIDE SEQUENCE</scope>
    <source>
        <strain evidence="1">H3</strain>
        <tissue evidence="1">Leaf</tissue>
    </source>
</reference>
<dbReference type="PANTHER" id="PTHR31245">
    <property type="entry name" value="UBIQUITIN SYSTEM COMPONENT CUE PROTEIN"/>
    <property type="match status" value="1"/>
</dbReference>